<dbReference type="InterPro" id="IPR043128">
    <property type="entry name" value="Rev_trsase/Diguanyl_cyclase"/>
</dbReference>
<dbReference type="AlphaFoldDB" id="W0E2D4"/>
<feature type="domain" description="PAS" evidence="3">
    <location>
        <begin position="53"/>
        <end position="104"/>
    </location>
</feature>
<dbReference type="InterPro" id="IPR000160">
    <property type="entry name" value="GGDEF_dom"/>
</dbReference>
<comment type="cofactor">
    <cofactor evidence="1">
        <name>Mg(2+)</name>
        <dbReference type="ChEBI" id="CHEBI:18420"/>
    </cofactor>
</comment>
<evidence type="ECO:0000313" key="6">
    <source>
        <dbReference type="EMBL" id="AHF03231.1"/>
    </source>
</evidence>
<dbReference type="InterPro" id="IPR000014">
    <property type="entry name" value="PAS"/>
</dbReference>
<evidence type="ECO:0000259" key="4">
    <source>
        <dbReference type="PROSITE" id="PS50113"/>
    </source>
</evidence>
<dbReference type="EMBL" id="CP007031">
    <property type="protein sequence ID" value="AHF03231.1"/>
    <property type="molecule type" value="Genomic_DNA"/>
</dbReference>
<dbReference type="CDD" id="cd01949">
    <property type="entry name" value="GGDEF"/>
    <property type="match status" value="1"/>
</dbReference>
<dbReference type="SMART" id="SM00091">
    <property type="entry name" value="PAS"/>
    <property type="match status" value="1"/>
</dbReference>
<dbReference type="KEGG" id="mpur:MARPU_04545"/>
<dbReference type="PANTHER" id="PTHR46663">
    <property type="entry name" value="DIGUANYLATE CYCLASE DGCT-RELATED"/>
    <property type="match status" value="1"/>
</dbReference>
<dbReference type="Proteomes" id="UP000005275">
    <property type="component" value="Chromosome"/>
</dbReference>
<feature type="domain" description="PAC" evidence="4">
    <location>
        <begin position="105"/>
        <end position="159"/>
    </location>
</feature>
<dbReference type="Gene3D" id="3.30.450.20">
    <property type="entry name" value="PAS domain"/>
    <property type="match status" value="1"/>
</dbReference>
<dbReference type="InterPro" id="IPR029787">
    <property type="entry name" value="Nucleotide_cyclase"/>
</dbReference>
<evidence type="ECO:0000256" key="1">
    <source>
        <dbReference type="ARBA" id="ARBA00001946"/>
    </source>
</evidence>
<evidence type="ECO:0000259" key="3">
    <source>
        <dbReference type="PROSITE" id="PS50112"/>
    </source>
</evidence>
<gene>
    <name evidence="6" type="ORF">MARPU_04545</name>
</gene>
<keyword evidence="7" id="KW-1185">Reference proteome</keyword>
<organism evidence="6 7">
    <name type="scientific">Marichromatium purpuratum 984</name>
    <dbReference type="NCBI Taxonomy" id="765910"/>
    <lineage>
        <taxon>Bacteria</taxon>
        <taxon>Pseudomonadati</taxon>
        <taxon>Pseudomonadota</taxon>
        <taxon>Gammaproteobacteria</taxon>
        <taxon>Chromatiales</taxon>
        <taxon>Chromatiaceae</taxon>
        <taxon>Marichromatium</taxon>
    </lineage>
</organism>
<dbReference type="NCBIfam" id="TIGR00254">
    <property type="entry name" value="GGDEF"/>
    <property type="match status" value="1"/>
</dbReference>
<reference evidence="6 7" key="1">
    <citation type="submission" date="2013-12" db="EMBL/GenBank/DDBJ databases">
        <authorList>
            <consortium name="DOE Joint Genome Institute"/>
            <person name="Bryant D.A."/>
            <person name="Huntemann M."/>
            <person name="Han J."/>
            <person name="Chen A."/>
            <person name="Kyrpides N."/>
            <person name="Mavromatis K."/>
            <person name="Markowitz V."/>
            <person name="Palaniappan K."/>
            <person name="Ivanova N."/>
            <person name="Schaumberg A."/>
            <person name="Pati A."/>
            <person name="Liolios K."/>
            <person name="Nordberg H.P."/>
            <person name="Cantor M.N."/>
            <person name="Hua S.X."/>
            <person name="Woyke T."/>
        </authorList>
    </citation>
    <scope>NUCLEOTIDE SEQUENCE [LARGE SCALE GENOMIC DNA]</scope>
    <source>
        <strain evidence="6 7">984</strain>
    </source>
</reference>
<dbReference type="InterPro" id="IPR052163">
    <property type="entry name" value="DGC-Regulatory_Protein"/>
</dbReference>
<dbReference type="PANTHER" id="PTHR46663:SF4">
    <property type="entry name" value="DIGUANYLATE CYCLASE DGCT-RELATED"/>
    <property type="match status" value="1"/>
</dbReference>
<dbReference type="Pfam" id="PF13426">
    <property type="entry name" value="PAS_9"/>
    <property type="match status" value="1"/>
</dbReference>
<dbReference type="SMART" id="SM00086">
    <property type="entry name" value="PAC"/>
    <property type="match status" value="1"/>
</dbReference>
<sequence length="439" mass="49237">MNLDARLDSAMRPSRPAMAEHDLPNGALPSDELLAVLNEALTSVIITTAELDDDHPRILYVNKAFERMTGYARAELIGRTPRILQGERTERAVLDRLRHNLEQGEEFSGQTVNYRKDGTPYWVSWNITPIRDPDGSIRYFFSNQKDVTEEVRLRRALEHERALLAQIIDLNPAMIGISDGQILRQGNAALREYFGITDMAAFQREHGCICHYFKMLDGRPFTPSPTWIEELAACGPVKLQVERDGRRGYLLAECRELPDVGGFVLTLHDITDAELAHCRALEQAERDPLTGLLNRRGLDRALARTHGRACEYAAVFIDLDHFKRINDELGHDRGDAVLQAVAGVLCQHTRKSDLCARWGGEEFLLVLPYSNLRDGERAAEKLRRAIANESAVLTTASLGVSQGRPGEPLEQTLARADQAVYRAKHSGRNRVVCLAPDED</sequence>
<dbReference type="GO" id="GO:0003824">
    <property type="term" value="F:catalytic activity"/>
    <property type="evidence" value="ECO:0007669"/>
    <property type="project" value="UniProtKB-ARBA"/>
</dbReference>
<proteinExistence type="predicted"/>
<dbReference type="SMART" id="SM00267">
    <property type="entry name" value="GGDEF"/>
    <property type="match status" value="1"/>
</dbReference>
<evidence type="ECO:0000313" key="7">
    <source>
        <dbReference type="Proteomes" id="UP000005275"/>
    </source>
</evidence>
<dbReference type="eggNOG" id="COG3706">
    <property type="taxonomic scope" value="Bacteria"/>
</dbReference>
<dbReference type="PROSITE" id="PS50112">
    <property type="entry name" value="PAS"/>
    <property type="match status" value="1"/>
</dbReference>
<dbReference type="InterPro" id="IPR035965">
    <property type="entry name" value="PAS-like_dom_sf"/>
</dbReference>
<dbReference type="STRING" id="765910.MARPU_04545"/>
<dbReference type="FunFam" id="3.30.70.270:FF:000001">
    <property type="entry name" value="Diguanylate cyclase domain protein"/>
    <property type="match status" value="1"/>
</dbReference>
<dbReference type="NCBIfam" id="TIGR00229">
    <property type="entry name" value="sensory_box"/>
    <property type="match status" value="1"/>
</dbReference>
<name>W0E2D4_MARPU</name>
<dbReference type="HOGENOM" id="CLU_000445_11_4_6"/>
<dbReference type="PROSITE" id="PS50113">
    <property type="entry name" value="PAC"/>
    <property type="match status" value="1"/>
</dbReference>
<dbReference type="Pfam" id="PF00990">
    <property type="entry name" value="GGDEF"/>
    <property type="match status" value="1"/>
</dbReference>
<feature type="region of interest" description="Disordered" evidence="2">
    <location>
        <begin position="1"/>
        <end position="24"/>
    </location>
</feature>
<evidence type="ECO:0000259" key="5">
    <source>
        <dbReference type="PROSITE" id="PS50887"/>
    </source>
</evidence>
<feature type="domain" description="GGDEF" evidence="5">
    <location>
        <begin position="310"/>
        <end position="436"/>
    </location>
</feature>
<dbReference type="InterPro" id="IPR000700">
    <property type="entry name" value="PAS-assoc_C"/>
</dbReference>
<dbReference type="Gene3D" id="3.30.70.270">
    <property type="match status" value="1"/>
</dbReference>
<dbReference type="InterPro" id="IPR001610">
    <property type="entry name" value="PAC"/>
</dbReference>
<protein>
    <submittedName>
        <fullName evidence="6">Diguanylate cyclase</fullName>
    </submittedName>
</protein>
<accession>W0E2D4</accession>
<dbReference type="SUPFAM" id="SSF55785">
    <property type="entry name" value="PYP-like sensor domain (PAS domain)"/>
    <property type="match status" value="1"/>
</dbReference>
<dbReference type="PROSITE" id="PS50887">
    <property type="entry name" value="GGDEF"/>
    <property type="match status" value="1"/>
</dbReference>
<evidence type="ECO:0000256" key="2">
    <source>
        <dbReference type="SAM" id="MobiDB-lite"/>
    </source>
</evidence>
<dbReference type="CDD" id="cd00130">
    <property type="entry name" value="PAS"/>
    <property type="match status" value="1"/>
</dbReference>
<dbReference type="SUPFAM" id="SSF55073">
    <property type="entry name" value="Nucleotide cyclase"/>
    <property type="match status" value="1"/>
</dbReference>